<dbReference type="HOGENOM" id="CLU_2190174_0_0_1"/>
<proteinExistence type="predicted"/>
<dbReference type="EMBL" id="KN834792">
    <property type="protein sequence ID" value="KIK57230.1"/>
    <property type="molecule type" value="Genomic_DNA"/>
</dbReference>
<dbReference type="SUPFAM" id="SSF81606">
    <property type="entry name" value="PP2C-like"/>
    <property type="match status" value="1"/>
</dbReference>
<dbReference type="Gene3D" id="3.60.40.10">
    <property type="entry name" value="PPM-type phosphatase domain"/>
    <property type="match status" value="1"/>
</dbReference>
<accession>A0A0D0B213</accession>
<evidence type="ECO:0000313" key="2">
    <source>
        <dbReference type="Proteomes" id="UP000053593"/>
    </source>
</evidence>
<feature type="non-terminal residue" evidence="1">
    <location>
        <position position="1"/>
    </location>
</feature>
<dbReference type="InterPro" id="IPR036457">
    <property type="entry name" value="PPM-type-like_dom_sf"/>
</dbReference>
<reference evidence="1 2" key="1">
    <citation type="submission" date="2014-04" db="EMBL/GenBank/DDBJ databases">
        <title>Evolutionary Origins and Diversification of the Mycorrhizal Mutualists.</title>
        <authorList>
            <consortium name="DOE Joint Genome Institute"/>
            <consortium name="Mycorrhizal Genomics Consortium"/>
            <person name="Kohler A."/>
            <person name="Kuo A."/>
            <person name="Nagy L.G."/>
            <person name="Floudas D."/>
            <person name="Copeland A."/>
            <person name="Barry K.W."/>
            <person name="Cichocki N."/>
            <person name="Veneault-Fourrey C."/>
            <person name="LaButti K."/>
            <person name="Lindquist E.A."/>
            <person name="Lipzen A."/>
            <person name="Lundell T."/>
            <person name="Morin E."/>
            <person name="Murat C."/>
            <person name="Riley R."/>
            <person name="Ohm R."/>
            <person name="Sun H."/>
            <person name="Tunlid A."/>
            <person name="Henrissat B."/>
            <person name="Grigoriev I.V."/>
            <person name="Hibbett D.S."/>
            <person name="Martin F."/>
        </authorList>
    </citation>
    <scope>NUCLEOTIDE SEQUENCE [LARGE SCALE GENOMIC DNA]</scope>
    <source>
        <strain evidence="1 2">FD-317 M1</strain>
    </source>
</reference>
<dbReference type="AlphaFoldDB" id="A0A0D0B213"/>
<keyword evidence="2" id="KW-1185">Reference proteome</keyword>
<dbReference type="OrthoDB" id="420076at2759"/>
<organism evidence="1 2">
    <name type="scientific">Collybiopsis luxurians FD-317 M1</name>
    <dbReference type="NCBI Taxonomy" id="944289"/>
    <lineage>
        <taxon>Eukaryota</taxon>
        <taxon>Fungi</taxon>
        <taxon>Dikarya</taxon>
        <taxon>Basidiomycota</taxon>
        <taxon>Agaricomycotina</taxon>
        <taxon>Agaricomycetes</taxon>
        <taxon>Agaricomycetidae</taxon>
        <taxon>Agaricales</taxon>
        <taxon>Marasmiineae</taxon>
        <taxon>Omphalotaceae</taxon>
        <taxon>Collybiopsis</taxon>
        <taxon>Collybiopsis luxurians</taxon>
    </lineage>
</organism>
<gene>
    <name evidence="1" type="ORF">GYMLUDRAFT_98852</name>
</gene>
<name>A0A0D0B213_9AGAR</name>
<sequence>MQGLLKWWAVARSWGTCKNIQNATVCPRYTEANARHLLLHSYVTARLVVTHRKLSFDNPSLLQFLLMATDGLWDVLMNAKFFLVGGHLAGLKGSVPKDNSTNLVPSSIV</sequence>
<dbReference type="Proteomes" id="UP000053593">
    <property type="component" value="Unassembled WGS sequence"/>
</dbReference>
<evidence type="ECO:0000313" key="1">
    <source>
        <dbReference type="EMBL" id="KIK57230.1"/>
    </source>
</evidence>
<protein>
    <submittedName>
        <fullName evidence="1">Uncharacterized protein</fullName>
    </submittedName>
</protein>